<evidence type="ECO:0000259" key="6">
    <source>
        <dbReference type="Pfam" id="PF07499"/>
    </source>
</evidence>
<dbReference type="HAMAP" id="MF_00031">
    <property type="entry name" value="DNA_HJ_migration_RuvA"/>
    <property type="match status" value="1"/>
</dbReference>
<name>A0A6J7M8L0_9ZZZZ</name>
<gene>
    <name evidence="7" type="ORF">UFOPK2582_00121</name>
    <name evidence="8" type="ORF">UFOPK3046_01400</name>
    <name evidence="9" type="ORF">UFOPK3914_00795</name>
</gene>
<dbReference type="InterPro" id="IPR010994">
    <property type="entry name" value="RuvA_2-like"/>
</dbReference>
<dbReference type="GO" id="GO:0006281">
    <property type="term" value="P:DNA repair"/>
    <property type="evidence" value="ECO:0007669"/>
    <property type="project" value="UniProtKB-KW"/>
</dbReference>
<dbReference type="CDD" id="cd14332">
    <property type="entry name" value="UBA_RuvA_C"/>
    <property type="match status" value="1"/>
</dbReference>
<dbReference type="Gene3D" id="2.40.50.140">
    <property type="entry name" value="Nucleic acid-binding proteins"/>
    <property type="match status" value="1"/>
</dbReference>
<dbReference type="SUPFAM" id="SSF50249">
    <property type="entry name" value="Nucleic acid-binding proteins"/>
    <property type="match status" value="1"/>
</dbReference>
<dbReference type="InterPro" id="IPR013849">
    <property type="entry name" value="DNA_helicase_Holl-junc_RuvA_I"/>
</dbReference>
<dbReference type="InterPro" id="IPR000085">
    <property type="entry name" value="RuvA"/>
</dbReference>
<keyword evidence="3" id="KW-0238">DNA-binding</keyword>
<organism evidence="9">
    <name type="scientific">freshwater metagenome</name>
    <dbReference type="NCBI Taxonomy" id="449393"/>
    <lineage>
        <taxon>unclassified sequences</taxon>
        <taxon>metagenomes</taxon>
        <taxon>ecological metagenomes</taxon>
    </lineage>
</organism>
<evidence type="ECO:0000259" key="5">
    <source>
        <dbReference type="Pfam" id="PF01330"/>
    </source>
</evidence>
<proteinExistence type="inferred from homology"/>
<evidence type="ECO:0000256" key="3">
    <source>
        <dbReference type="ARBA" id="ARBA00023125"/>
    </source>
</evidence>
<dbReference type="SUPFAM" id="SSF46929">
    <property type="entry name" value="DNA helicase RuvA subunit, C-terminal domain"/>
    <property type="match status" value="1"/>
</dbReference>
<dbReference type="Pfam" id="PF07499">
    <property type="entry name" value="RuvA_C"/>
    <property type="match status" value="1"/>
</dbReference>
<dbReference type="Gene3D" id="1.10.150.20">
    <property type="entry name" value="5' to 3' exonuclease, C-terminal subdomain"/>
    <property type="match status" value="1"/>
</dbReference>
<dbReference type="EMBL" id="CAFAAQ010000144">
    <property type="protein sequence ID" value="CAB4815087.1"/>
    <property type="molecule type" value="Genomic_DNA"/>
</dbReference>
<dbReference type="GO" id="GO:0009378">
    <property type="term" value="F:four-way junction helicase activity"/>
    <property type="evidence" value="ECO:0007669"/>
    <property type="project" value="InterPro"/>
</dbReference>
<dbReference type="GO" id="GO:0009379">
    <property type="term" value="C:Holliday junction helicase complex"/>
    <property type="evidence" value="ECO:0007669"/>
    <property type="project" value="InterPro"/>
</dbReference>
<feature type="domain" description="DNA helicase Holliday junction RuvA type" evidence="5">
    <location>
        <begin position="1"/>
        <end position="62"/>
    </location>
</feature>
<keyword evidence="2" id="KW-0227">DNA damage</keyword>
<dbReference type="SUPFAM" id="SSF47781">
    <property type="entry name" value="RuvA domain 2-like"/>
    <property type="match status" value="1"/>
</dbReference>
<dbReference type="Gene3D" id="1.10.8.10">
    <property type="entry name" value="DNA helicase RuvA subunit, C-terminal domain"/>
    <property type="match status" value="1"/>
</dbReference>
<dbReference type="EMBL" id="CAFBOG010000058">
    <property type="protein sequence ID" value="CAB4976977.1"/>
    <property type="molecule type" value="Genomic_DNA"/>
</dbReference>
<evidence type="ECO:0000313" key="7">
    <source>
        <dbReference type="EMBL" id="CAB4685983.1"/>
    </source>
</evidence>
<reference evidence="9" key="1">
    <citation type="submission" date="2020-05" db="EMBL/GenBank/DDBJ databases">
        <authorList>
            <person name="Chiriac C."/>
            <person name="Salcher M."/>
            <person name="Ghai R."/>
            <person name="Kavagutti S V."/>
        </authorList>
    </citation>
    <scope>NUCLEOTIDE SEQUENCE</scope>
</reference>
<dbReference type="Pfam" id="PF01330">
    <property type="entry name" value="RuvA_N"/>
    <property type="match status" value="1"/>
</dbReference>
<dbReference type="Pfam" id="PF14520">
    <property type="entry name" value="HHH_5"/>
    <property type="match status" value="1"/>
</dbReference>
<dbReference type="EMBL" id="CAEZXS010000006">
    <property type="protein sequence ID" value="CAB4685983.1"/>
    <property type="molecule type" value="Genomic_DNA"/>
</dbReference>
<protein>
    <submittedName>
        <fullName evidence="9">Unannotated protein</fullName>
    </submittedName>
</protein>
<dbReference type="InterPro" id="IPR036267">
    <property type="entry name" value="RuvA_C_sf"/>
</dbReference>
<keyword evidence="4" id="KW-0234">DNA repair</keyword>
<dbReference type="GO" id="GO:0005524">
    <property type="term" value="F:ATP binding"/>
    <property type="evidence" value="ECO:0007669"/>
    <property type="project" value="InterPro"/>
</dbReference>
<sequence length="201" mass="20976">MIGSLRGELLDRTDSELLIEVAGLGYRVQVTPAVVDQVGSLGSEVFLFIHHHQREDAGTLFGFGSLDERRVFETLISTHGVGPSMGLAILSVHSPLGLRQVLATDDIDGLCMVPGVGKKTAARLLIELKTRLKVPEGVVSTSAGAGAGAGAAANSARGDVRDALLGLGYGPEEVARVLSELPEATDTSDLLRQALQRLAAA</sequence>
<accession>A0A6J7M8L0</accession>
<evidence type="ECO:0000313" key="8">
    <source>
        <dbReference type="EMBL" id="CAB4815087.1"/>
    </source>
</evidence>
<dbReference type="InterPro" id="IPR012340">
    <property type="entry name" value="NA-bd_OB-fold"/>
</dbReference>
<dbReference type="AlphaFoldDB" id="A0A6J7M8L0"/>
<feature type="domain" description="Holliday junction DNA helicase RuvA C-terminal" evidence="6">
    <location>
        <begin position="156"/>
        <end position="198"/>
    </location>
</feature>
<dbReference type="InterPro" id="IPR011114">
    <property type="entry name" value="RuvA_C"/>
</dbReference>
<evidence type="ECO:0000256" key="2">
    <source>
        <dbReference type="ARBA" id="ARBA00022763"/>
    </source>
</evidence>
<evidence type="ECO:0000256" key="1">
    <source>
        <dbReference type="ARBA" id="ARBA00022490"/>
    </source>
</evidence>
<evidence type="ECO:0000313" key="9">
    <source>
        <dbReference type="EMBL" id="CAB4976977.1"/>
    </source>
</evidence>
<dbReference type="GO" id="GO:0006310">
    <property type="term" value="P:DNA recombination"/>
    <property type="evidence" value="ECO:0007669"/>
    <property type="project" value="InterPro"/>
</dbReference>
<dbReference type="GO" id="GO:0003677">
    <property type="term" value="F:DNA binding"/>
    <property type="evidence" value="ECO:0007669"/>
    <property type="project" value="UniProtKB-KW"/>
</dbReference>
<keyword evidence="1" id="KW-0963">Cytoplasm</keyword>
<dbReference type="NCBIfam" id="TIGR00084">
    <property type="entry name" value="ruvA"/>
    <property type="match status" value="1"/>
</dbReference>
<evidence type="ECO:0000256" key="4">
    <source>
        <dbReference type="ARBA" id="ARBA00023204"/>
    </source>
</evidence>